<dbReference type="PANTHER" id="PTHR34220:SF9">
    <property type="entry name" value="SIGNAL TRANSDUCTION HISTIDINE KINASE INTERNAL REGION DOMAIN-CONTAINING PROTEIN"/>
    <property type="match status" value="1"/>
</dbReference>
<protein>
    <submittedName>
        <fullName evidence="3">Histidine kinase</fullName>
    </submittedName>
</protein>
<accession>A0A4R6QRH5</accession>
<dbReference type="EMBL" id="SNXS01000002">
    <property type="protein sequence ID" value="TDP72728.1"/>
    <property type="molecule type" value="Genomic_DNA"/>
</dbReference>
<keyword evidence="4" id="KW-1185">Reference proteome</keyword>
<name>A0A4R6QRH5_9BURK</name>
<dbReference type="InterPro" id="IPR036890">
    <property type="entry name" value="HATPase_C_sf"/>
</dbReference>
<dbReference type="AlphaFoldDB" id="A0A4R6QRH5"/>
<organism evidence="3 4">
    <name type="scientific">Roseateles toxinivorans</name>
    <dbReference type="NCBI Taxonomy" id="270368"/>
    <lineage>
        <taxon>Bacteria</taxon>
        <taxon>Pseudomonadati</taxon>
        <taxon>Pseudomonadota</taxon>
        <taxon>Betaproteobacteria</taxon>
        <taxon>Burkholderiales</taxon>
        <taxon>Sphaerotilaceae</taxon>
        <taxon>Roseateles</taxon>
    </lineage>
</organism>
<dbReference type="Proteomes" id="UP000295361">
    <property type="component" value="Unassembled WGS sequence"/>
</dbReference>
<dbReference type="Pfam" id="PF06580">
    <property type="entry name" value="His_kinase"/>
    <property type="match status" value="1"/>
</dbReference>
<dbReference type="PROSITE" id="PS50109">
    <property type="entry name" value="HIS_KIN"/>
    <property type="match status" value="1"/>
</dbReference>
<dbReference type="SUPFAM" id="SSF55874">
    <property type="entry name" value="ATPase domain of HSP90 chaperone/DNA topoisomerase II/histidine kinase"/>
    <property type="match status" value="1"/>
</dbReference>
<proteinExistence type="predicted"/>
<dbReference type="PANTHER" id="PTHR34220">
    <property type="entry name" value="SENSOR HISTIDINE KINASE YPDA"/>
    <property type="match status" value="1"/>
</dbReference>
<dbReference type="InterPro" id="IPR005467">
    <property type="entry name" value="His_kinase_dom"/>
</dbReference>
<evidence type="ECO:0000256" key="1">
    <source>
        <dbReference type="SAM" id="Phobius"/>
    </source>
</evidence>
<dbReference type="InParanoid" id="A0A4R6QRH5"/>
<feature type="transmembrane region" description="Helical" evidence="1">
    <location>
        <begin position="109"/>
        <end position="129"/>
    </location>
</feature>
<keyword evidence="1" id="KW-0472">Membrane</keyword>
<dbReference type="RefSeq" id="WP_243748260.1">
    <property type="nucleotide sequence ID" value="NZ_SNXS01000002.1"/>
</dbReference>
<gene>
    <name evidence="3" type="ORF">DES47_102473</name>
</gene>
<feature type="domain" description="Histidine kinase" evidence="2">
    <location>
        <begin position="243"/>
        <end position="337"/>
    </location>
</feature>
<dbReference type="InterPro" id="IPR050640">
    <property type="entry name" value="Bact_2-comp_sensor_kinase"/>
</dbReference>
<comment type="caution">
    <text evidence="3">The sequence shown here is derived from an EMBL/GenBank/DDBJ whole genome shotgun (WGS) entry which is preliminary data.</text>
</comment>
<keyword evidence="1" id="KW-1133">Transmembrane helix</keyword>
<feature type="transmembrane region" description="Helical" evidence="1">
    <location>
        <begin position="71"/>
        <end position="89"/>
    </location>
</feature>
<keyword evidence="3" id="KW-0418">Kinase</keyword>
<dbReference type="GO" id="GO:0016020">
    <property type="term" value="C:membrane"/>
    <property type="evidence" value="ECO:0007669"/>
    <property type="project" value="InterPro"/>
</dbReference>
<dbReference type="InterPro" id="IPR003594">
    <property type="entry name" value="HATPase_dom"/>
</dbReference>
<evidence type="ECO:0000313" key="3">
    <source>
        <dbReference type="EMBL" id="TDP72728.1"/>
    </source>
</evidence>
<evidence type="ECO:0000313" key="4">
    <source>
        <dbReference type="Proteomes" id="UP000295361"/>
    </source>
</evidence>
<keyword evidence="3" id="KW-0808">Transferase</keyword>
<dbReference type="InterPro" id="IPR010559">
    <property type="entry name" value="Sig_transdc_His_kin_internal"/>
</dbReference>
<keyword evidence="1" id="KW-0812">Transmembrane</keyword>
<sequence length="343" mass="37835">MPRAWVWIPLLIGWLPVWVLFTVLFMSVHQEPWQRAAPLALRQMLTAALLGLLVHRLTARLPWPHPFRLRFVAVHALCAVGYAVAWLLFNGLIDSIRHGRPVLYLGPGAVPYLATGVWFYVMIAGVGYANRTAERAAQIAMLEARSQLAALRMQLQPHFLFNALHTVVQLIPIDPRGAVRATEQLAGLLRTTIEEQRDLVPLQAEWAFVQRYLAIEGIRFGERLVVCSDIEAAALGCKLPSFALQTLVENAVRHAAAPSIEPTTLQIAARLDGGQLCLSVTDDGPGADLAQLERGAGTGLRRLRERLAWLYGGSARLQFGRGSPHGLTVELSLPQLHDGDDDE</sequence>
<dbReference type="Gene3D" id="3.30.565.10">
    <property type="entry name" value="Histidine kinase-like ATPase, C-terminal domain"/>
    <property type="match status" value="1"/>
</dbReference>
<feature type="transmembrane region" description="Helical" evidence="1">
    <location>
        <begin position="40"/>
        <end position="59"/>
    </location>
</feature>
<evidence type="ECO:0000259" key="2">
    <source>
        <dbReference type="PROSITE" id="PS50109"/>
    </source>
</evidence>
<dbReference type="Pfam" id="PF02518">
    <property type="entry name" value="HATPase_c"/>
    <property type="match status" value="1"/>
</dbReference>
<dbReference type="GO" id="GO:0000155">
    <property type="term" value="F:phosphorelay sensor kinase activity"/>
    <property type="evidence" value="ECO:0007669"/>
    <property type="project" value="InterPro"/>
</dbReference>
<feature type="transmembrane region" description="Helical" evidence="1">
    <location>
        <begin position="7"/>
        <end position="28"/>
    </location>
</feature>
<reference evidence="3 4" key="1">
    <citation type="submission" date="2019-03" db="EMBL/GenBank/DDBJ databases">
        <title>Genomic Encyclopedia of Type Strains, Phase IV (KMG-IV): sequencing the most valuable type-strain genomes for metagenomic binning, comparative biology and taxonomic classification.</title>
        <authorList>
            <person name="Goeker M."/>
        </authorList>
    </citation>
    <scope>NUCLEOTIDE SEQUENCE [LARGE SCALE GENOMIC DNA]</scope>
    <source>
        <strain evidence="3 4">DSM 16998</strain>
    </source>
</reference>